<feature type="region of interest" description="Disordered" evidence="1">
    <location>
        <begin position="1"/>
        <end position="90"/>
    </location>
</feature>
<feature type="compositionally biased region" description="Polar residues" evidence="1">
    <location>
        <begin position="7"/>
        <end position="23"/>
    </location>
</feature>
<keyword evidence="2" id="KW-0472">Membrane</keyword>
<feature type="compositionally biased region" description="Pro residues" evidence="1">
    <location>
        <begin position="37"/>
        <end position="48"/>
    </location>
</feature>
<comment type="caution">
    <text evidence="3">The sequence shown here is derived from an EMBL/GenBank/DDBJ whole genome shotgun (WGS) entry which is preliminary data.</text>
</comment>
<keyword evidence="4" id="KW-1185">Reference proteome</keyword>
<dbReference type="RefSeq" id="WP_196203972.1">
    <property type="nucleotide sequence ID" value="NZ_JADPUN010000232.1"/>
</dbReference>
<evidence type="ECO:0000256" key="1">
    <source>
        <dbReference type="SAM" id="MobiDB-lite"/>
    </source>
</evidence>
<feature type="transmembrane region" description="Helical" evidence="2">
    <location>
        <begin position="97"/>
        <end position="122"/>
    </location>
</feature>
<evidence type="ECO:0000313" key="3">
    <source>
        <dbReference type="EMBL" id="MBF9132443.1"/>
    </source>
</evidence>
<sequence length="252" mass="27228">MTHPSFGANNSVGPGQYPSQSGPYPQAAGAHPSAPGGYPPAGPYPPGPAQRGGPQSGPSMPAGYPPPGPAGGHGPHQSPQSVGPPGQATPKKSRKGLWFVLVPLLCLLPVLCCGGAFGYFGWLQPKQERDHHTRIFESLGVPEGFTVTEPKFADGLETLEVTYYLLCEKEICPVNPAEKIHKWLTENKMTNMTMQDVQKCLTNAADDRKAELCVFEWKVDGKVVSAHAMWAPSDRIEDRRWVLDTEIYTPAD</sequence>
<accession>A0ABS0H2L4</accession>
<protein>
    <submittedName>
        <fullName evidence="3">Uncharacterized protein</fullName>
    </submittedName>
</protein>
<dbReference type="Proteomes" id="UP000638560">
    <property type="component" value="Unassembled WGS sequence"/>
</dbReference>
<evidence type="ECO:0000256" key="2">
    <source>
        <dbReference type="SAM" id="Phobius"/>
    </source>
</evidence>
<keyword evidence="2" id="KW-1133">Transmembrane helix</keyword>
<reference evidence="3 4" key="1">
    <citation type="submission" date="2020-11" db="EMBL/GenBank/DDBJ databases">
        <title>A novel isolate from a Black sea contaminated sediment with potential to produce alkanes: Plantactinospora alkalitolerans sp. nov.</title>
        <authorList>
            <person name="Carro L."/>
            <person name="Veyisoglu A."/>
            <person name="Guven K."/>
            <person name="Schumann P."/>
            <person name="Klenk H.-P."/>
            <person name="Sahin N."/>
        </authorList>
    </citation>
    <scope>NUCLEOTIDE SEQUENCE [LARGE SCALE GENOMIC DNA]</scope>
    <source>
        <strain evidence="3 4">S1510</strain>
    </source>
</reference>
<organism evidence="3 4">
    <name type="scientific">Plantactinospora alkalitolerans</name>
    <dbReference type="NCBI Taxonomy" id="2789879"/>
    <lineage>
        <taxon>Bacteria</taxon>
        <taxon>Bacillati</taxon>
        <taxon>Actinomycetota</taxon>
        <taxon>Actinomycetes</taxon>
        <taxon>Micromonosporales</taxon>
        <taxon>Micromonosporaceae</taxon>
        <taxon>Plantactinospora</taxon>
    </lineage>
</organism>
<name>A0ABS0H2L4_9ACTN</name>
<evidence type="ECO:0000313" key="4">
    <source>
        <dbReference type="Proteomes" id="UP000638560"/>
    </source>
</evidence>
<proteinExistence type="predicted"/>
<feature type="compositionally biased region" description="Low complexity" evidence="1">
    <location>
        <begin position="49"/>
        <end position="62"/>
    </location>
</feature>
<feature type="compositionally biased region" description="Low complexity" evidence="1">
    <location>
        <begin position="25"/>
        <end position="36"/>
    </location>
</feature>
<keyword evidence="2" id="KW-0812">Transmembrane</keyword>
<gene>
    <name evidence="3" type="ORF">I0C86_26345</name>
</gene>
<dbReference type="EMBL" id="JADPUN010000232">
    <property type="protein sequence ID" value="MBF9132443.1"/>
    <property type="molecule type" value="Genomic_DNA"/>
</dbReference>